<accession>A0A1I2DR74</accession>
<name>A0A1I2DR74_9RHOB</name>
<keyword evidence="3" id="KW-1185">Reference proteome</keyword>
<feature type="signal peptide" evidence="1">
    <location>
        <begin position="1"/>
        <end position="21"/>
    </location>
</feature>
<evidence type="ECO:0000313" key="2">
    <source>
        <dbReference type="EMBL" id="SFE82803.1"/>
    </source>
</evidence>
<dbReference type="Proteomes" id="UP000325289">
    <property type="component" value="Unassembled WGS sequence"/>
</dbReference>
<evidence type="ECO:0000313" key="3">
    <source>
        <dbReference type="Proteomes" id="UP000325289"/>
    </source>
</evidence>
<dbReference type="EMBL" id="FOMS01000018">
    <property type="protein sequence ID" value="SFE82803.1"/>
    <property type="molecule type" value="Genomic_DNA"/>
</dbReference>
<organism evidence="2 3">
    <name type="scientific">Roseivivax sediminis</name>
    <dbReference type="NCBI Taxonomy" id="936889"/>
    <lineage>
        <taxon>Bacteria</taxon>
        <taxon>Pseudomonadati</taxon>
        <taxon>Pseudomonadota</taxon>
        <taxon>Alphaproteobacteria</taxon>
        <taxon>Rhodobacterales</taxon>
        <taxon>Roseobacteraceae</taxon>
        <taxon>Roseivivax</taxon>
    </lineage>
</organism>
<reference evidence="2 3" key="1">
    <citation type="submission" date="2016-10" db="EMBL/GenBank/DDBJ databases">
        <authorList>
            <person name="Varghese N."/>
            <person name="Submissions S."/>
        </authorList>
    </citation>
    <scope>NUCLEOTIDE SEQUENCE [LARGE SCALE GENOMIC DNA]</scope>
    <source>
        <strain evidence="3">YIM D21,KCTC 23444,ACCC 10710</strain>
    </source>
</reference>
<dbReference type="RefSeq" id="WP_149758440.1">
    <property type="nucleotide sequence ID" value="NZ_FOMS01000018.1"/>
</dbReference>
<sequence>MKPLLALAVLTASLAAEPALALKTEAPVTDRPNTRFQPALALPASTASMIRDAFAPLYLSAPGAR</sequence>
<protein>
    <submittedName>
        <fullName evidence="2">Uncharacterized protein</fullName>
    </submittedName>
</protein>
<gene>
    <name evidence="2" type="ORF">SAMN04515678_1183</name>
</gene>
<keyword evidence="1" id="KW-0732">Signal</keyword>
<proteinExistence type="predicted"/>
<dbReference type="AlphaFoldDB" id="A0A1I2DR74"/>
<evidence type="ECO:0000256" key="1">
    <source>
        <dbReference type="SAM" id="SignalP"/>
    </source>
</evidence>
<feature type="chain" id="PRO_5009302191" evidence="1">
    <location>
        <begin position="22"/>
        <end position="65"/>
    </location>
</feature>